<dbReference type="EMBL" id="JAEMWZ010000073">
    <property type="protein sequence ID" value="KAG7138475.1"/>
    <property type="molecule type" value="Genomic_DNA"/>
</dbReference>
<dbReference type="OrthoDB" id="18996at2759"/>
<dbReference type="PANTHER" id="PTHR34310">
    <property type="entry name" value="DUF427 DOMAIN PROTEIN (AFU_ORTHOLOGUE AFUA_3G02220)"/>
    <property type="match status" value="1"/>
</dbReference>
<evidence type="ECO:0000313" key="4">
    <source>
        <dbReference type="Proteomes" id="UP000045706"/>
    </source>
</evidence>
<gene>
    <name evidence="2" type="ORF">BN1723_015038</name>
    <name evidence="3" type="ORF">HYQ45_004451</name>
</gene>
<reference evidence="3" key="3">
    <citation type="journal article" date="2021" name="Mol. Plant Pathol.">
        <title>A 20-kb lineage-specific genomic region tames virulence in pathogenic amphidiploid Verticillium longisporum.</title>
        <authorList>
            <person name="Harting R."/>
            <person name="Starke J."/>
            <person name="Kusch H."/>
            <person name="Poggeler S."/>
            <person name="Maurus I."/>
            <person name="Schluter R."/>
            <person name="Landesfeind M."/>
            <person name="Bulla I."/>
            <person name="Nowrousian M."/>
            <person name="de Jonge R."/>
            <person name="Stahlhut G."/>
            <person name="Hoff K.J."/>
            <person name="Asshauer K.P."/>
            <person name="Thurmer A."/>
            <person name="Stanke M."/>
            <person name="Daniel R."/>
            <person name="Morgenstern B."/>
            <person name="Thomma B.P.H.J."/>
            <person name="Kronstad J.W."/>
            <person name="Braus-Stromeyer S.A."/>
            <person name="Braus G.H."/>
        </authorList>
    </citation>
    <scope>NUCLEOTIDE SEQUENCE</scope>
    <source>
        <strain evidence="3">Vl32</strain>
    </source>
</reference>
<sequence>MTHTGRATATVNGVTVAETTEWEEVEGNVYFPPGSLTRELFEGPTGHSTHCPWKGDAQYYNVKTGDRKLENAAWYYPDTKDKAKHFEGYVAFYKSKVDIKTE</sequence>
<dbReference type="InterPro" id="IPR038694">
    <property type="entry name" value="DUF427_sf"/>
</dbReference>
<evidence type="ECO:0000259" key="1">
    <source>
        <dbReference type="Pfam" id="PF04248"/>
    </source>
</evidence>
<dbReference type="Pfam" id="PF04248">
    <property type="entry name" value="NTP_transf_9"/>
    <property type="match status" value="1"/>
</dbReference>
<dbReference type="EMBL" id="CVQI01028446">
    <property type="protein sequence ID" value="CRK35985.1"/>
    <property type="molecule type" value="Genomic_DNA"/>
</dbReference>
<dbReference type="Proteomes" id="UP000045706">
    <property type="component" value="Unassembled WGS sequence"/>
</dbReference>
<dbReference type="PANTHER" id="PTHR34310:SF5">
    <property type="entry name" value="DUF427 DOMAIN PROTEIN (AFU_ORTHOLOGUE AFUA_3G02220)"/>
    <property type="match status" value="1"/>
</dbReference>
<dbReference type="AlphaFoldDB" id="A0A0G4MPK5"/>
<evidence type="ECO:0000313" key="3">
    <source>
        <dbReference type="EMBL" id="KAG7138475.1"/>
    </source>
</evidence>
<reference evidence="4" key="1">
    <citation type="submission" date="2015-05" db="EMBL/GenBank/DDBJ databases">
        <authorList>
            <person name="Fogelqvist Johan"/>
        </authorList>
    </citation>
    <scope>NUCLEOTIDE SEQUENCE [LARGE SCALE GENOMIC DNA]</scope>
</reference>
<protein>
    <recommendedName>
        <fullName evidence="1">DUF427 domain-containing protein</fullName>
    </recommendedName>
</protein>
<dbReference type="Gene3D" id="2.170.150.40">
    <property type="entry name" value="Domain of unknown function (DUF427)"/>
    <property type="match status" value="1"/>
</dbReference>
<dbReference type="Proteomes" id="UP000689129">
    <property type="component" value="Unassembled WGS sequence"/>
</dbReference>
<proteinExistence type="predicted"/>
<evidence type="ECO:0000313" key="2">
    <source>
        <dbReference type="EMBL" id="CRK35985.1"/>
    </source>
</evidence>
<dbReference type="InterPro" id="IPR007361">
    <property type="entry name" value="DUF427"/>
</dbReference>
<name>A0A0G4MPK5_VERLO</name>
<reference evidence="2" key="2">
    <citation type="submission" date="2015-05" db="EMBL/GenBank/DDBJ databases">
        <authorList>
            <person name="Wang D.B."/>
            <person name="Wang M."/>
        </authorList>
    </citation>
    <scope>NUCLEOTIDE SEQUENCE [LARGE SCALE GENOMIC DNA]</scope>
    <source>
        <strain evidence="2">VL2</strain>
    </source>
</reference>
<accession>A0A0G4MPK5</accession>
<organism evidence="2 4">
    <name type="scientific">Verticillium longisporum</name>
    <name type="common">Verticillium dahliae var. longisporum</name>
    <dbReference type="NCBI Taxonomy" id="100787"/>
    <lineage>
        <taxon>Eukaryota</taxon>
        <taxon>Fungi</taxon>
        <taxon>Dikarya</taxon>
        <taxon>Ascomycota</taxon>
        <taxon>Pezizomycotina</taxon>
        <taxon>Sordariomycetes</taxon>
        <taxon>Hypocreomycetidae</taxon>
        <taxon>Glomerellales</taxon>
        <taxon>Plectosphaerellaceae</taxon>
        <taxon>Verticillium</taxon>
    </lineage>
</organism>
<feature type="domain" description="DUF427" evidence="1">
    <location>
        <begin position="8"/>
        <end position="94"/>
    </location>
</feature>